<name>A0A4Q2KJH8_9SPHN</name>
<gene>
    <name evidence="1" type="ORF">ETX26_11560</name>
</gene>
<comment type="caution">
    <text evidence="1">The sequence shown here is derived from an EMBL/GenBank/DDBJ whole genome shotgun (WGS) entry which is preliminary data.</text>
</comment>
<organism evidence="1 2">
    <name type="scientific">Pelagerythrobacter rhizovicinus</name>
    <dbReference type="NCBI Taxonomy" id="2268576"/>
    <lineage>
        <taxon>Bacteria</taxon>
        <taxon>Pseudomonadati</taxon>
        <taxon>Pseudomonadota</taxon>
        <taxon>Alphaproteobacteria</taxon>
        <taxon>Sphingomonadales</taxon>
        <taxon>Erythrobacteraceae</taxon>
        <taxon>Pelagerythrobacter</taxon>
    </lineage>
</organism>
<accession>A0A4Q2KJH8</accession>
<reference evidence="1 2" key="1">
    <citation type="submission" date="2019-01" db="EMBL/GenBank/DDBJ databases">
        <title>Altererythrobacter rhizovicinus sp. nov., isolated from the rhizosphere soil of Haloxylon ammodendron.</title>
        <authorList>
            <person name="Li H.-P."/>
            <person name="Gou J.-Y."/>
            <person name="Yao D."/>
            <person name="Han Q.-Q."/>
            <person name="Shao K.-Z."/>
            <person name="Zhao Q."/>
            <person name="Zhang J.-L."/>
        </authorList>
    </citation>
    <scope>NUCLEOTIDE SEQUENCE [LARGE SCALE GENOMIC DNA]</scope>
    <source>
        <strain evidence="1 2">AY-3R</strain>
    </source>
</reference>
<proteinExistence type="predicted"/>
<dbReference type="EMBL" id="SDPV01000002">
    <property type="protein sequence ID" value="RXZ64519.1"/>
    <property type="molecule type" value="Genomic_DNA"/>
</dbReference>
<dbReference type="Proteomes" id="UP000293623">
    <property type="component" value="Unassembled WGS sequence"/>
</dbReference>
<keyword evidence="2" id="KW-1185">Reference proteome</keyword>
<keyword evidence="1" id="KW-0808">Transferase</keyword>
<sequence>MPIADHGAAFSQHVIRFPRESGRDLQQNQAFFYLIEDGEDKRIKFHDYAAIYDRPGLYEQLFYERLRCTSPAVVVSRLAGAVRHAGESVETLRVLDLGAGNGIVSDELKKFGVARLVGLDIIESAREAALRDRPAGYDEYFVADMTNPDAETSSALEEWRLDALTCVAALGFDDIPAAAFVTAMETIAEDGWLAFNIKTDFLQKADKGGFAALVKALLDHDLVELHLLERYRHRLSIDGEWLEYFVLVAKKRGPLPPDIISRFAGSAASQ</sequence>
<dbReference type="GO" id="GO:0032259">
    <property type="term" value="P:methylation"/>
    <property type="evidence" value="ECO:0007669"/>
    <property type="project" value="UniProtKB-KW"/>
</dbReference>
<dbReference type="GO" id="GO:0008168">
    <property type="term" value="F:methyltransferase activity"/>
    <property type="evidence" value="ECO:0007669"/>
    <property type="project" value="UniProtKB-KW"/>
</dbReference>
<evidence type="ECO:0000313" key="1">
    <source>
        <dbReference type="EMBL" id="RXZ64519.1"/>
    </source>
</evidence>
<dbReference type="CDD" id="cd02440">
    <property type="entry name" value="AdoMet_MTases"/>
    <property type="match status" value="1"/>
</dbReference>
<dbReference type="AlphaFoldDB" id="A0A4Q2KJH8"/>
<keyword evidence="1" id="KW-0489">Methyltransferase</keyword>
<dbReference type="InterPro" id="IPR029063">
    <property type="entry name" value="SAM-dependent_MTases_sf"/>
</dbReference>
<protein>
    <submittedName>
        <fullName evidence="1">Class I SAM-dependent methyltransferase</fullName>
    </submittedName>
</protein>
<dbReference type="OrthoDB" id="465636at2"/>
<dbReference type="Pfam" id="PF13489">
    <property type="entry name" value="Methyltransf_23"/>
    <property type="match status" value="1"/>
</dbReference>
<evidence type="ECO:0000313" key="2">
    <source>
        <dbReference type="Proteomes" id="UP000293623"/>
    </source>
</evidence>
<dbReference type="Gene3D" id="3.40.50.150">
    <property type="entry name" value="Vaccinia Virus protein VP39"/>
    <property type="match status" value="1"/>
</dbReference>
<dbReference type="SUPFAM" id="SSF53335">
    <property type="entry name" value="S-adenosyl-L-methionine-dependent methyltransferases"/>
    <property type="match status" value="1"/>
</dbReference>